<name>A0A9X8CZX2_9BURK</name>
<gene>
    <name evidence="1" type="ORF">D3H34_27285</name>
</gene>
<dbReference type="RefSeq" id="WP_119557618.1">
    <property type="nucleotide sequence ID" value="NZ_QXMN01000051.1"/>
</dbReference>
<dbReference type="EMBL" id="QXMN01000051">
    <property type="protein sequence ID" value="RIX74438.1"/>
    <property type="molecule type" value="Genomic_DNA"/>
</dbReference>
<keyword evidence="2" id="KW-1185">Reference proteome</keyword>
<protein>
    <submittedName>
        <fullName evidence="1">Uncharacterized protein</fullName>
    </submittedName>
</protein>
<evidence type="ECO:0000313" key="1">
    <source>
        <dbReference type="EMBL" id="RIX74438.1"/>
    </source>
</evidence>
<accession>A0A9X8CZX2</accession>
<evidence type="ECO:0000313" key="2">
    <source>
        <dbReference type="Proteomes" id="UP000265619"/>
    </source>
</evidence>
<organism evidence="1 2">
    <name type="scientific">Acidovorax cavernicola</name>
    <dbReference type="NCBI Taxonomy" id="1675792"/>
    <lineage>
        <taxon>Bacteria</taxon>
        <taxon>Pseudomonadati</taxon>
        <taxon>Pseudomonadota</taxon>
        <taxon>Betaproteobacteria</taxon>
        <taxon>Burkholderiales</taxon>
        <taxon>Comamonadaceae</taxon>
        <taxon>Acidovorax</taxon>
    </lineage>
</organism>
<sequence>MFVLFVGGLAHGETHHVDDKLTAVDMDDPIRLKAGRQRYEIRRWQWVDAAHGYDAVAVNSFVLPSELEAKVRDALDEARKRA</sequence>
<reference evidence="1 2" key="1">
    <citation type="submission" date="2018-09" db="EMBL/GenBank/DDBJ databases">
        <title>Acidovorax cavernicola nov. sp. isolated from Gruta de las Maravillas (Aracena, Spain).</title>
        <authorList>
            <person name="Jurado V."/>
            <person name="Gutierrez-Patricio S."/>
            <person name="Gonzalez-Pimentel J.L."/>
            <person name="Miller A.Z."/>
            <person name="Laiz L."/>
            <person name="Saiz-Jimenez C."/>
        </authorList>
    </citation>
    <scope>NUCLEOTIDE SEQUENCE [LARGE SCALE GENOMIC DNA]</scope>
    <source>
        <strain evidence="1 2">1011MAR4D40.2</strain>
    </source>
</reference>
<dbReference type="Proteomes" id="UP000265619">
    <property type="component" value="Unassembled WGS sequence"/>
</dbReference>
<proteinExistence type="predicted"/>
<dbReference type="AlphaFoldDB" id="A0A9X8CZX2"/>
<comment type="caution">
    <text evidence="1">The sequence shown here is derived from an EMBL/GenBank/DDBJ whole genome shotgun (WGS) entry which is preliminary data.</text>
</comment>